<evidence type="ECO:0000313" key="8">
    <source>
        <dbReference type="Proteomes" id="UP000001554"/>
    </source>
</evidence>
<dbReference type="InterPro" id="IPR036249">
    <property type="entry name" value="Thioredoxin-like_sf"/>
</dbReference>
<reference evidence="9" key="2">
    <citation type="submission" date="2025-08" db="UniProtKB">
        <authorList>
            <consortium name="RefSeq"/>
        </authorList>
    </citation>
    <scope>IDENTIFICATION</scope>
    <source>
        <strain evidence="9">S238N-H82</strain>
        <tissue evidence="9">Testes</tissue>
    </source>
</reference>
<feature type="active site" description="Nucleophile" evidence="5">
    <location>
        <position position="35"/>
    </location>
</feature>
<evidence type="ECO:0000256" key="6">
    <source>
        <dbReference type="PIRSR" id="PIRSR000077-4"/>
    </source>
</evidence>
<evidence type="ECO:0000313" key="9">
    <source>
        <dbReference type="RefSeq" id="XP_035667961.1"/>
    </source>
</evidence>
<dbReference type="PROSITE" id="PS00194">
    <property type="entry name" value="THIOREDOXIN_1"/>
    <property type="match status" value="1"/>
</dbReference>
<dbReference type="PIRSF" id="PIRSF000077">
    <property type="entry name" value="Thioredoxin"/>
    <property type="match status" value="1"/>
</dbReference>
<accession>A0A9J7KPT3</accession>
<evidence type="ECO:0000256" key="5">
    <source>
        <dbReference type="PIRSR" id="PIRSR000077-1"/>
    </source>
</evidence>
<dbReference type="KEGG" id="bfo:118410378"/>
<feature type="site" description="Deprotonates C-terminal active site Cys" evidence="5">
    <location>
        <position position="26"/>
    </location>
</feature>
<dbReference type="AlphaFoldDB" id="A0A9J7KPT3"/>
<dbReference type="RefSeq" id="XP_035667961.1">
    <property type="nucleotide sequence ID" value="XM_035812068.1"/>
</dbReference>
<keyword evidence="2 6" id="KW-1015">Disulfide bond</keyword>
<feature type="disulfide bond" description="Redox-active" evidence="6">
    <location>
        <begin position="32"/>
        <end position="35"/>
    </location>
</feature>
<dbReference type="PROSITE" id="PS51352">
    <property type="entry name" value="THIOREDOXIN_2"/>
    <property type="match status" value="1"/>
</dbReference>
<dbReference type="InterPro" id="IPR013766">
    <property type="entry name" value="Thioredoxin_domain"/>
</dbReference>
<evidence type="ECO:0000256" key="1">
    <source>
        <dbReference type="ARBA" id="ARBA00022799"/>
    </source>
</evidence>
<dbReference type="OrthoDB" id="2121326at2759"/>
<comment type="similarity">
    <text evidence="4">Belongs to the thioredoxin family.</text>
</comment>
<keyword evidence="8" id="KW-1185">Reference proteome</keyword>
<feature type="active site" description="Nucleophile" evidence="5">
    <location>
        <position position="32"/>
    </location>
</feature>
<dbReference type="NCBIfam" id="TIGR01068">
    <property type="entry name" value="thioredoxin"/>
    <property type="match status" value="1"/>
</dbReference>
<dbReference type="InterPro" id="IPR005746">
    <property type="entry name" value="Thioredoxin"/>
</dbReference>
<dbReference type="InterPro" id="IPR017937">
    <property type="entry name" value="Thioredoxin_CS"/>
</dbReference>
<dbReference type="GeneID" id="118410378"/>
<feature type="site" description="Contributes to redox potential value" evidence="5">
    <location>
        <position position="34"/>
    </location>
</feature>
<name>A0A9J7KPT3_BRAFL</name>
<dbReference type="Gene3D" id="3.40.30.10">
    <property type="entry name" value="Glutaredoxin"/>
    <property type="match status" value="1"/>
</dbReference>
<dbReference type="SUPFAM" id="SSF52833">
    <property type="entry name" value="Thioredoxin-like"/>
    <property type="match status" value="1"/>
</dbReference>
<evidence type="ECO:0000256" key="2">
    <source>
        <dbReference type="ARBA" id="ARBA00023157"/>
    </source>
</evidence>
<keyword evidence="1" id="KW-0702">S-nitrosylation</keyword>
<dbReference type="PRINTS" id="PR00421">
    <property type="entry name" value="THIOREDOXIN"/>
</dbReference>
<keyword evidence="3 6" id="KW-0676">Redox-active center</keyword>
<reference evidence="8" key="1">
    <citation type="journal article" date="2020" name="Nat. Ecol. Evol.">
        <title>Deeply conserved synteny resolves early events in vertebrate evolution.</title>
        <authorList>
            <person name="Simakov O."/>
            <person name="Marletaz F."/>
            <person name="Yue J.X."/>
            <person name="O'Connell B."/>
            <person name="Jenkins J."/>
            <person name="Brandt A."/>
            <person name="Calef R."/>
            <person name="Tung C.H."/>
            <person name="Huang T.K."/>
            <person name="Schmutz J."/>
            <person name="Satoh N."/>
            <person name="Yu J.K."/>
            <person name="Putnam N.H."/>
            <person name="Green R.E."/>
            <person name="Rokhsar D.S."/>
        </authorList>
    </citation>
    <scope>NUCLEOTIDE SEQUENCE [LARGE SCALE GENOMIC DNA]</scope>
    <source>
        <strain evidence="8">S238N-H82</strain>
    </source>
</reference>
<organism evidence="8 9">
    <name type="scientific">Branchiostoma floridae</name>
    <name type="common">Florida lancelet</name>
    <name type="synonym">Amphioxus</name>
    <dbReference type="NCBI Taxonomy" id="7739"/>
    <lineage>
        <taxon>Eukaryota</taxon>
        <taxon>Metazoa</taxon>
        <taxon>Chordata</taxon>
        <taxon>Cephalochordata</taxon>
        <taxon>Leptocardii</taxon>
        <taxon>Amphioxiformes</taxon>
        <taxon>Branchiostomatidae</taxon>
        <taxon>Branchiostoma</taxon>
    </lineage>
</organism>
<feature type="domain" description="Thioredoxin" evidence="7">
    <location>
        <begin position="1"/>
        <end position="106"/>
    </location>
</feature>
<dbReference type="Pfam" id="PF00085">
    <property type="entry name" value="Thioredoxin"/>
    <property type="match status" value="1"/>
</dbReference>
<dbReference type="GO" id="GO:0015035">
    <property type="term" value="F:protein-disulfide reductase activity"/>
    <property type="evidence" value="ECO:0007669"/>
    <property type="project" value="InterPro"/>
</dbReference>
<feature type="site" description="Contributes to redox potential value" evidence="5">
    <location>
        <position position="33"/>
    </location>
</feature>
<dbReference type="CDD" id="cd02947">
    <property type="entry name" value="TRX_family"/>
    <property type="match status" value="1"/>
</dbReference>
<sequence>MVREINTKAEFDALLAESNDKLVVVDFWAQWCAPCRTMAPVFEELANGNPDVIFAKVNVSVNMETAQASDIRSIPAFHFYKNGEKVDSVQGSVPKSELETLVANNK</sequence>
<proteinExistence type="inferred from homology"/>
<dbReference type="Proteomes" id="UP000001554">
    <property type="component" value="Chromosome 2"/>
</dbReference>
<evidence type="ECO:0000256" key="3">
    <source>
        <dbReference type="ARBA" id="ARBA00023284"/>
    </source>
</evidence>
<dbReference type="PANTHER" id="PTHR46115">
    <property type="entry name" value="THIOREDOXIN-LIKE PROTEIN 1"/>
    <property type="match status" value="1"/>
</dbReference>
<evidence type="ECO:0000259" key="7">
    <source>
        <dbReference type="PROSITE" id="PS51352"/>
    </source>
</evidence>
<evidence type="ECO:0000256" key="4">
    <source>
        <dbReference type="PIRNR" id="PIRNR000077"/>
    </source>
</evidence>
<protein>
    <recommendedName>
        <fullName evidence="4">Thioredoxin</fullName>
    </recommendedName>
</protein>
<gene>
    <name evidence="9" type="primary">LOC118410378</name>
</gene>
<dbReference type="OMA" id="VIDFCAN"/>